<keyword evidence="1" id="KW-0812">Transmembrane</keyword>
<evidence type="ECO:0000313" key="2">
    <source>
        <dbReference type="EMBL" id="KAG7382621.1"/>
    </source>
</evidence>
<sequence length="131" mass="13702">MLEISFHALHLRAGGGLAAGTAVAMLAIGWLQTAALQPSVCFVSKRVSEETADGGDNCAAILLVNYCSSSAKRLPSCLGYIRSAGHLLLLETPSVLAPLLALPRNCGIVVIPGRCVVRLALHAFAIHNSDR</sequence>
<name>A0A8T1VN86_9STRA</name>
<feature type="transmembrane region" description="Helical" evidence="1">
    <location>
        <begin position="12"/>
        <end position="31"/>
    </location>
</feature>
<reference evidence="2" key="1">
    <citation type="submission" date="2021-02" db="EMBL/GenBank/DDBJ databases">
        <authorList>
            <person name="Palmer J.M."/>
        </authorList>
    </citation>
    <scope>NUCLEOTIDE SEQUENCE</scope>
    <source>
        <strain evidence="2">SCRP734</strain>
    </source>
</reference>
<keyword evidence="3" id="KW-1185">Reference proteome</keyword>
<dbReference type="EMBL" id="JAGDFM010000202">
    <property type="protein sequence ID" value="KAG7382621.1"/>
    <property type="molecule type" value="Genomic_DNA"/>
</dbReference>
<dbReference type="AlphaFoldDB" id="A0A8T1VN86"/>
<gene>
    <name evidence="2" type="ORF">PHYPSEUDO_004701</name>
</gene>
<keyword evidence="1" id="KW-1133">Transmembrane helix</keyword>
<protein>
    <submittedName>
        <fullName evidence="2">Uncharacterized protein</fullName>
    </submittedName>
</protein>
<evidence type="ECO:0000256" key="1">
    <source>
        <dbReference type="SAM" id="Phobius"/>
    </source>
</evidence>
<evidence type="ECO:0000313" key="3">
    <source>
        <dbReference type="Proteomes" id="UP000694044"/>
    </source>
</evidence>
<accession>A0A8T1VN86</accession>
<comment type="caution">
    <text evidence="2">The sequence shown here is derived from an EMBL/GenBank/DDBJ whole genome shotgun (WGS) entry which is preliminary data.</text>
</comment>
<proteinExistence type="predicted"/>
<organism evidence="2 3">
    <name type="scientific">Phytophthora pseudosyringae</name>
    <dbReference type="NCBI Taxonomy" id="221518"/>
    <lineage>
        <taxon>Eukaryota</taxon>
        <taxon>Sar</taxon>
        <taxon>Stramenopiles</taxon>
        <taxon>Oomycota</taxon>
        <taxon>Peronosporomycetes</taxon>
        <taxon>Peronosporales</taxon>
        <taxon>Peronosporaceae</taxon>
        <taxon>Phytophthora</taxon>
    </lineage>
</organism>
<dbReference type="Proteomes" id="UP000694044">
    <property type="component" value="Unassembled WGS sequence"/>
</dbReference>
<keyword evidence="1" id="KW-0472">Membrane</keyword>